<name>A0A382B1N5_9ZZZZ</name>
<reference evidence="1" key="1">
    <citation type="submission" date="2018-05" db="EMBL/GenBank/DDBJ databases">
        <authorList>
            <person name="Lanie J.A."/>
            <person name="Ng W.-L."/>
            <person name="Kazmierczak K.M."/>
            <person name="Andrzejewski T.M."/>
            <person name="Davidsen T.M."/>
            <person name="Wayne K.J."/>
            <person name="Tettelin H."/>
            <person name="Glass J.I."/>
            <person name="Rusch D."/>
            <person name="Podicherti R."/>
            <person name="Tsui H.-C.T."/>
            <person name="Winkler M.E."/>
        </authorList>
    </citation>
    <scope>NUCLEOTIDE SEQUENCE</scope>
</reference>
<organism evidence="1">
    <name type="scientific">marine metagenome</name>
    <dbReference type="NCBI Taxonomy" id="408172"/>
    <lineage>
        <taxon>unclassified sequences</taxon>
        <taxon>metagenomes</taxon>
        <taxon>ecological metagenomes</taxon>
    </lineage>
</organism>
<sequence length="366" mass="39483">MNPEDEQALINLAKAMVDQRAAKVLVPPQENADGFWFGSGNIIEPEPGRFLLCGRYRNHGDSRTGTAAGTRGLEFTIFEAASPQGPFKRIRSFTKQDLSRADAPVVSIEGGKLFAGPDGFELFVSTEKGINYPDELESFQKSGTGVWSIDRMSAADVAGLNPATLTEAQSSSEGSTLHIKDPVVFEAHTGGTALLFCSHPFSWASSNSGLAVRAAGGDSFELQTHCMIRRGPVWDVACTRVTDRLPVPRMGRFASQPPLSLYFYDGAECLRSLDENPAAARRPRGFSCEELGGLAWGWDSEFPEIRRLSVDFPLFISPHGTGCSRYVSTLATGGGIMASWQQSQPDRSQPLVGNIVSSETVAGLLS</sequence>
<dbReference type="EMBL" id="UINC01027790">
    <property type="protein sequence ID" value="SVB07648.1"/>
    <property type="molecule type" value="Genomic_DNA"/>
</dbReference>
<protein>
    <recommendedName>
        <fullName evidence="2">Exo-alpha-sialidase</fullName>
    </recommendedName>
</protein>
<gene>
    <name evidence="1" type="ORF">METZ01_LOCUS160502</name>
</gene>
<evidence type="ECO:0000313" key="1">
    <source>
        <dbReference type="EMBL" id="SVB07648.1"/>
    </source>
</evidence>
<proteinExistence type="predicted"/>
<evidence type="ECO:0008006" key="2">
    <source>
        <dbReference type="Google" id="ProtNLM"/>
    </source>
</evidence>
<accession>A0A382B1N5</accession>
<dbReference type="AlphaFoldDB" id="A0A382B1N5"/>